<accession>B4R1H3</accession>
<evidence type="ECO:0000313" key="1">
    <source>
        <dbReference type="EMBL" id="EDX14059.1"/>
    </source>
</evidence>
<evidence type="ECO:0000313" key="2">
    <source>
        <dbReference type="Proteomes" id="UP000000304"/>
    </source>
</evidence>
<dbReference type="EMBL" id="CM000364">
    <property type="protein sequence ID" value="EDX14059.1"/>
    <property type="molecule type" value="Genomic_DNA"/>
</dbReference>
<dbReference type="Proteomes" id="UP000000304">
    <property type="component" value="Chromosome 3R"/>
</dbReference>
<protein>
    <submittedName>
        <fullName evidence="1">GD17790</fullName>
    </submittedName>
</protein>
<dbReference type="HOGENOM" id="CLU_2335876_0_0_1"/>
<proteinExistence type="predicted"/>
<gene>
    <name evidence="1" type="primary">Dsim\GD17790</name>
    <name evidence="1" type="ORF">Dsim_GD17790</name>
</gene>
<keyword evidence="2" id="KW-1185">Reference proteome</keyword>
<reference evidence="1 2" key="1">
    <citation type="journal article" date="2007" name="Nature">
        <title>Evolution of genes and genomes on the Drosophila phylogeny.</title>
        <authorList>
            <consortium name="Drosophila 12 Genomes Consortium"/>
            <person name="Clark A.G."/>
            <person name="Eisen M.B."/>
            <person name="Smith D.R."/>
            <person name="Bergman C.M."/>
            <person name="Oliver B."/>
            <person name="Markow T.A."/>
            <person name="Kaufman T.C."/>
            <person name="Kellis M."/>
            <person name="Gelbart W."/>
            <person name="Iyer V.N."/>
            <person name="Pollard D.A."/>
            <person name="Sackton T.B."/>
            <person name="Larracuente A.M."/>
            <person name="Singh N.D."/>
            <person name="Abad J.P."/>
            <person name="Abt D.N."/>
            <person name="Adryan B."/>
            <person name="Aguade M."/>
            <person name="Akashi H."/>
            <person name="Anderson W.W."/>
            <person name="Aquadro C.F."/>
            <person name="Ardell D.H."/>
            <person name="Arguello R."/>
            <person name="Artieri C.G."/>
            <person name="Barbash D.A."/>
            <person name="Barker D."/>
            <person name="Barsanti P."/>
            <person name="Batterham P."/>
            <person name="Batzoglou S."/>
            <person name="Begun D."/>
            <person name="Bhutkar A."/>
            <person name="Blanco E."/>
            <person name="Bosak S.A."/>
            <person name="Bradley R.K."/>
            <person name="Brand A.D."/>
            <person name="Brent M.R."/>
            <person name="Brooks A.N."/>
            <person name="Brown R.H."/>
            <person name="Butlin R.K."/>
            <person name="Caggese C."/>
            <person name="Calvi B.R."/>
            <person name="Bernardo de Carvalho A."/>
            <person name="Caspi A."/>
            <person name="Castrezana S."/>
            <person name="Celniker S.E."/>
            <person name="Chang J.L."/>
            <person name="Chapple C."/>
            <person name="Chatterji S."/>
            <person name="Chinwalla A."/>
            <person name="Civetta A."/>
            <person name="Clifton S.W."/>
            <person name="Comeron J.M."/>
            <person name="Costello J.C."/>
            <person name="Coyne J.A."/>
            <person name="Daub J."/>
            <person name="David R.G."/>
            <person name="Delcher A.L."/>
            <person name="Delehaunty K."/>
            <person name="Do C.B."/>
            <person name="Ebling H."/>
            <person name="Edwards K."/>
            <person name="Eickbush T."/>
            <person name="Evans J.D."/>
            <person name="Filipski A."/>
            <person name="Findeiss S."/>
            <person name="Freyhult E."/>
            <person name="Fulton L."/>
            <person name="Fulton R."/>
            <person name="Garcia A.C."/>
            <person name="Gardiner A."/>
            <person name="Garfield D.A."/>
            <person name="Garvin B.E."/>
            <person name="Gibson G."/>
            <person name="Gilbert D."/>
            <person name="Gnerre S."/>
            <person name="Godfrey J."/>
            <person name="Good R."/>
            <person name="Gotea V."/>
            <person name="Gravely B."/>
            <person name="Greenberg A.J."/>
            <person name="Griffiths-Jones S."/>
            <person name="Gross S."/>
            <person name="Guigo R."/>
            <person name="Gustafson E.A."/>
            <person name="Haerty W."/>
            <person name="Hahn M.W."/>
            <person name="Halligan D.L."/>
            <person name="Halpern A.L."/>
            <person name="Halter G.M."/>
            <person name="Han M.V."/>
            <person name="Heger A."/>
            <person name="Hillier L."/>
            <person name="Hinrichs A.S."/>
            <person name="Holmes I."/>
            <person name="Hoskins R.A."/>
            <person name="Hubisz M.J."/>
            <person name="Hultmark D."/>
            <person name="Huntley M.A."/>
            <person name="Jaffe D.B."/>
            <person name="Jagadeeshan S."/>
            <person name="Jeck W.R."/>
            <person name="Johnson J."/>
            <person name="Jones C.D."/>
            <person name="Jordan W.C."/>
            <person name="Karpen G.H."/>
            <person name="Kataoka E."/>
            <person name="Keightley P.D."/>
            <person name="Kheradpour P."/>
            <person name="Kirkness E.F."/>
            <person name="Koerich L.B."/>
            <person name="Kristiansen K."/>
            <person name="Kudrna D."/>
            <person name="Kulathinal R.J."/>
            <person name="Kumar S."/>
            <person name="Kwok R."/>
            <person name="Lander E."/>
            <person name="Langley C.H."/>
            <person name="Lapoint R."/>
            <person name="Lazzaro B.P."/>
            <person name="Lee S.J."/>
            <person name="Levesque L."/>
            <person name="Li R."/>
            <person name="Lin C.F."/>
            <person name="Lin M.F."/>
            <person name="Lindblad-Toh K."/>
            <person name="Llopart A."/>
            <person name="Long M."/>
            <person name="Low L."/>
            <person name="Lozovsky E."/>
            <person name="Lu J."/>
            <person name="Luo M."/>
            <person name="Machado C.A."/>
            <person name="Makalowski W."/>
            <person name="Marzo M."/>
            <person name="Matsuda M."/>
            <person name="Matzkin L."/>
            <person name="McAllister B."/>
            <person name="McBride C.S."/>
            <person name="McKernan B."/>
            <person name="McKernan K."/>
            <person name="Mendez-Lago M."/>
            <person name="Minx P."/>
            <person name="Mollenhauer M.U."/>
            <person name="Montooth K."/>
            <person name="Mount S.M."/>
            <person name="Mu X."/>
            <person name="Myers E."/>
            <person name="Negre B."/>
            <person name="Newfeld S."/>
            <person name="Nielsen R."/>
            <person name="Noor M.A."/>
            <person name="O'Grady P."/>
            <person name="Pachter L."/>
            <person name="Papaceit M."/>
            <person name="Parisi M.J."/>
            <person name="Parisi M."/>
            <person name="Parts L."/>
            <person name="Pedersen J.S."/>
            <person name="Pesole G."/>
            <person name="Phillippy A.M."/>
            <person name="Ponting C.P."/>
            <person name="Pop M."/>
            <person name="Porcelli D."/>
            <person name="Powell J.R."/>
            <person name="Prohaska S."/>
            <person name="Pruitt K."/>
            <person name="Puig M."/>
            <person name="Quesneville H."/>
            <person name="Ram K.R."/>
            <person name="Rand D."/>
            <person name="Rasmussen M.D."/>
            <person name="Reed L.K."/>
            <person name="Reenan R."/>
            <person name="Reily A."/>
            <person name="Remington K.A."/>
            <person name="Rieger T.T."/>
            <person name="Ritchie M.G."/>
            <person name="Robin C."/>
            <person name="Rogers Y.H."/>
            <person name="Rohde C."/>
            <person name="Rozas J."/>
            <person name="Rubenfield M.J."/>
            <person name="Ruiz A."/>
            <person name="Russo S."/>
            <person name="Salzberg S.L."/>
            <person name="Sanchez-Gracia A."/>
            <person name="Saranga D.J."/>
            <person name="Sato H."/>
            <person name="Schaeffer S.W."/>
            <person name="Schatz M.C."/>
            <person name="Schlenke T."/>
            <person name="Schwartz R."/>
            <person name="Segarra C."/>
            <person name="Singh R.S."/>
            <person name="Sirot L."/>
            <person name="Sirota M."/>
            <person name="Sisneros N.B."/>
            <person name="Smith C.D."/>
            <person name="Smith T.F."/>
            <person name="Spieth J."/>
            <person name="Stage D.E."/>
            <person name="Stark A."/>
            <person name="Stephan W."/>
            <person name="Strausberg R.L."/>
            <person name="Strempel S."/>
            <person name="Sturgill D."/>
            <person name="Sutton G."/>
            <person name="Sutton G.G."/>
            <person name="Tao W."/>
            <person name="Teichmann S."/>
            <person name="Tobari Y.N."/>
            <person name="Tomimura Y."/>
            <person name="Tsolas J.M."/>
            <person name="Valente V.L."/>
            <person name="Venter E."/>
            <person name="Venter J.C."/>
            <person name="Vicario S."/>
            <person name="Vieira F.G."/>
            <person name="Vilella A.J."/>
            <person name="Villasante A."/>
            <person name="Walenz B."/>
            <person name="Wang J."/>
            <person name="Wasserman M."/>
            <person name="Watts T."/>
            <person name="Wilson D."/>
            <person name="Wilson R.K."/>
            <person name="Wing R.A."/>
            <person name="Wolfner M.F."/>
            <person name="Wong A."/>
            <person name="Wong G.K."/>
            <person name="Wu C.I."/>
            <person name="Wu G."/>
            <person name="Yamamoto D."/>
            <person name="Yang H.P."/>
            <person name="Yang S.P."/>
            <person name="Yorke J.A."/>
            <person name="Yoshida K."/>
            <person name="Zdobnov E."/>
            <person name="Zhang P."/>
            <person name="Zhang Y."/>
            <person name="Zimin A.V."/>
            <person name="Baldwin J."/>
            <person name="Abdouelleil A."/>
            <person name="Abdulkadir J."/>
            <person name="Abebe A."/>
            <person name="Abera B."/>
            <person name="Abreu J."/>
            <person name="Acer S.C."/>
            <person name="Aftuck L."/>
            <person name="Alexander A."/>
            <person name="An P."/>
            <person name="Anderson E."/>
            <person name="Anderson S."/>
            <person name="Arachi H."/>
            <person name="Azer M."/>
            <person name="Bachantsang P."/>
            <person name="Barry A."/>
            <person name="Bayul T."/>
            <person name="Berlin A."/>
            <person name="Bessette D."/>
            <person name="Bloom T."/>
            <person name="Blye J."/>
            <person name="Boguslavskiy L."/>
            <person name="Bonnet C."/>
            <person name="Boukhgalter B."/>
            <person name="Bourzgui I."/>
            <person name="Brown A."/>
            <person name="Cahill P."/>
            <person name="Channer S."/>
            <person name="Cheshatsang Y."/>
            <person name="Chuda L."/>
            <person name="Citroen M."/>
            <person name="Collymore A."/>
            <person name="Cooke P."/>
            <person name="Costello M."/>
            <person name="D'Aco K."/>
            <person name="Daza R."/>
            <person name="De Haan G."/>
            <person name="DeGray S."/>
            <person name="DeMaso C."/>
            <person name="Dhargay N."/>
            <person name="Dooley K."/>
            <person name="Dooley E."/>
            <person name="Doricent M."/>
            <person name="Dorje P."/>
            <person name="Dorjee K."/>
            <person name="Dupes A."/>
            <person name="Elong R."/>
            <person name="Falk J."/>
            <person name="Farina A."/>
            <person name="Faro S."/>
            <person name="Ferguson D."/>
            <person name="Fisher S."/>
            <person name="Foley C.D."/>
            <person name="Franke A."/>
            <person name="Friedrich D."/>
            <person name="Gadbois L."/>
            <person name="Gearin G."/>
            <person name="Gearin C.R."/>
            <person name="Giannoukos G."/>
            <person name="Goode T."/>
            <person name="Graham J."/>
            <person name="Grandbois E."/>
            <person name="Grewal S."/>
            <person name="Gyaltsen K."/>
            <person name="Hafez N."/>
            <person name="Hagos B."/>
            <person name="Hall J."/>
            <person name="Henson C."/>
            <person name="Hollinger A."/>
            <person name="Honan T."/>
            <person name="Huard M.D."/>
            <person name="Hughes L."/>
            <person name="Hurhula B."/>
            <person name="Husby M.E."/>
            <person name="Kamat A."/>
            <person name="Kanga B."/>
            <person name="Kashin S."/>
            <person name="Khazanovich D."/>
            <person name="Kisner P."/>
            <person name="Lance K."/>
            <person name="Lara M."/>
            <person name="Lee W."/>
            <person name="Lennon N."/>
            <person name="Letendre F."/>
            <person name="LeVine R."/>
            <person name="Lipovsky A."/>
            <person name="Liu X."/>
            <person name="Liu J."/>
            <person name="Liu S."/>
            <person name="Lokyitsang T."/>
            <person name="Lokyitsang Y."/>
            <person name="Lubonja R."/>
            <person name="Lui A."/>
            <person name="MacDonald P."/>
            <person name="Magnisalis V."/>
            <person name="Maru K."/>
            <person name="Matthews C."/>
            <person name="McCusker W."/>
            <person name="McDonough S."/>
            <person name="Mehta T."/>
            <person name="Meldrim J."/>
            <person name="Meneus L."/>
            <person name="Mihai O."/>
            <person name="Mihalev A."/>
            <person name="Mihova T."/>
            <person name="Mittelman R."/>
            <person name="Mlenga V."/>
            <person name="Montmayeur A."/>
            <person name="Mulrain L."/>
            <person name="Navidi A."/>
            <person name="Naylor J."/>
            <person name="Negash T."/>
            <person name="Nguyen T."/>
            <person name="Nguyen N."/>
            <person name="Nicol R."/>
            <person name="Norbu C."/>
            <person name="Norbu N."/>
            <person name="Novod N."/>
            <person name="O'Neill B."/>
            <person name="Osman S."/>
            <person name="Markiewicz E."/>
            <person name="Oyono O.L."/>
            <person name="Patti C."/>
            <person name="Phunkhang P."/>
            <person name="Pierre F."/>
            <person name="Priest M."/>
            <person name="Raghuraman S."/>
            <person name="Rege F."/>
            <person name="Reyes R."/>
            <person name="Rise C."/>
            <person name="Rogov P."/>
            <person name="Ross K."/>
            <person name="Ryan E."/>
            <person name="Settipalli S."/>
            <person name="Shea T."/>
            <person name="Sherpa N."/>
            <person name="Shi L."/>
            <person name="Shih D."/>
            <person name="Sparrow T."/>
            <person name="Spaulding J."/>
            <person name="Stalker J."/>
            <person name="Stange-Thomann N."/>
            <person name="Stavropoulos S."/>
            <person name="Stone C."/>
            <person name="Strader C."/>
            <person name="Tesfaye S."/>
            <person name="Thomson T."/>
            <person name="Thoulutsang Y."/>
            <person name="Thoulutsang D."/>
            <person name="Topham K."/>
            <person name="Topping I."/>
            <person name="Tsamla T."/>
            <person name="Vassiliev H."/>
            <person name="Vo A."/>
            <person name="Wangchuk T."/>
            <person name="Wangdi T."/>
            <person name="Weiand M."/>
            <person name="Wilkinson J."/>
            <person name="Wilson A."/>
            <person name="Yadav S."/>
            <person name="Young G."/>
            <person name="Yu Q."/>
            <person name="Zembek L."/>
            <person name="Zhong D."/>
            <person name="Zimmer A."/>
            <person name="Zwirko Z."/>
            <person name="Jaffe D.B."/>
            <person name="Alvarez P."/>
            <person name="Brockman W."/>
            <person name="Butler J."/>
            <person name="Chin C."/>
            <person name="Gnerre S."/>
            <person name="Grabherr M."/>
            <person name="Kleber M."/>
            <person name="Mauceli E."/>
            <person name="MacCallum I."/>
        </authorList>
    </citation>
    <scope>NUCLEOTIDE SEQUENCE [LARGE SCALE GENOMIC DNA]</scope>
    <source>
        <strain evidence="2">white501</strain>
    </source>
</reference>
<organism evidence="1 2">
    <name type="scientific">Drosophila simulans</name>
    <name type="common">Fruit fly</name>
    <dbReference type="NCBI Taxonomy" id="7240"/>
    <lineage>
        <taxon>Eukaryota</taxon>
        <taxon>Metazoa</taxon>
        <taxon>Ecdysozoa</taxon>
        <taxon>Arthropoda</taxon>
        <taxon>Hexapoda</taxon>
        <taxon>Insecta</taxon>
        <taxon>Pterygota</taxon>
        <taxon>Neoptera</taxon>
        <taxon>Endopterygota</taxon>
        <taxon>Diptera</taxon>
        <taxon>Brachycera</taxon>
        <taxon>Muscomorpha</taxon>
        <taxon>Ephydroidea</taxon>
        <taxon>Drosophilidae</taxon>
        <taxon>Drosophila</taxon>
        <taxon>Sophophora</taxon>
    </lineage>
</organism>
<name>B4R1H3_DROSI</name>
<dbReference type="STRING" id="7240.B4R1H3"/>
<dbReference type="OrthoDB" id="7855711at2759"/>
<dbReference type="AlphaFoldDB" id="B4R1H3"/>
<sequence length="98" mass="11650">MLNYRLESCDCWFDDVLGSDNSTALLWNDQTYPHYLRHRQDTDILAVSCLRFHQYQEVLLALSLMLDQMPWLARGIATLWGRRFNRKSLNSARLLMRT</sequence>